<dbReference type="Gene3D" id="3.50.4.10">
    <property type="entry name" value="Hepatocyte Growth Factor"/>
    <property type="match status" value="1"/>
</dbReference>
<sequence length="320" mass="33851">MALRRICLWLVFMIITQSVGEDMRSVRMSLMRSQKFQCAGVSCLSFANIITSTIMKCQMACLAQIHCRAVSFQQSTSNCELFTDMSDEIAHMASDIDITTMIVIAGTRSPPEPTTTTSTTTTSATSTSTTSTTTTTTTKAPSLLTNIAGTIYGVYNTTVGSNSLAATVGVSNPGQYPSGQGASSALDGNTGTKYLNDGPCGSAASLAVCGVNSGLYFQLSTSVVIVELQICTGDDLPTRDPLTVSLEGSNQTGSALTLGSSWSLIYNGNSGLQSDPGRMACGTIQSFLNAISYTSYRFLVSTKRGVDIGVQYSEIYLFYQ</sequence>
<dbReference type="Proteomes" id="UP000663860">
    <property type="component" value="Unassembled WGS sequence"/>
</dbReference>
<feature type="domain" description="Apple" evidence="3">
    <location>
        <begin position="38"/>
        <end position="105"/>
    </location>
</feature>
<feature type="chain" id="PRO_5035619978" description="Apple domain-containing protein" evidence="2">
    <location>
        <begin position="21"/>
        <end position="320"/>
    </location>
</feature>
<accession>A0A819UPP8</accession>
<protein>
    <recommendedName>
        <fullName evidence="3">Apple domain-containing protein</fullName>
    </recommendedName>
</protein>
<gene>
    <name evidence="4" type="ORF">IZO911_LOCUS8104</name>
    <name evidence="5" type="ORF">KXQ929_LOCUS34428</name>
</gene>
<dbReference type="EMBL" id="CAJNOE010000054">
    <property type="protein sequence ID" value="CAF0823013.1"/>
    <property type="molecule type" value="Genomic_DNA"/>
</dbReference>
<proteinExistence type="predicted"/>
<dbReference type="AlphaFoldDB" id="A0A819UPP8"/>
<feature type="signal peptide" evidence="2">
    <location>
        <begin position="1"/>
        <end position="20"/>
    </location>
</feature>
<evidence type="ECO:0000313" key="6">
    <source>
        <dbReference type="Proteomes" id="UP000663868"/>
    </source>
</evidence>
<dbReference type="Proteomes" id="UP000663868">
    <property type="component" value="Unassembled WGS sequence"/>
</dbReference>
<dbReference type="Pfam" id="PF00024">
    <property type="entry name" value="PAN_1"/>
    <property type="match status" value="1"/>
</dbReference>
<evidence type="ECO:0000256" key="2">
    <source>
        <dbReference type="SAM" id="SignalP"/>
    </source>
</evidence>
<organism evidence="5 6">
    <name type="scientific">Adineta steineri</name>
    <dbReference type="NCBI Taxonomy" id="433720"/>
    <lineage>
        <taxon>Eukaryota</taxon>
        <taxon>Metazoa</taxon>
        <taxon>Spiralia</taxon>
        <taxon>Gnathifera</taxon>
        <taxon>Rotifera</taxon>
        <taxon>Eurotatoria</taxon>
        <taxon>Bdelloidea</taxon>
        <taxon>Adinetida</taxon>
        <taxon>Adinetidae</taxon>
        <taxon>Adineta</taxon>
    </lineage>
</organism>
<evidence type="ECO:0000313" key="5">
    <source>
        <dbReference type="EMBL" id="CAF4099294.1"/>
    </source>
</evidence>
<keyword evidence="2" id="KW-0732">Signal</keyword>
<evidence type="ECO:0000313" key="4">
    <source>
        <dbReference type="EMBL" id="CAF0823013.1"/>
    </source>
</evidence>
<reference evidence="5" key="1">
    <citation type="submission" date="2021-02" db="EMBL/GenBank/DDBJ databases">
        <authorList>
            <person name="Nowell W R."/>
        </authorList>
    </citation>
    <scope>NUCLEOTIDE SEQUENCE</scope>
</reference>
<evidence type="ECO:0000259" key="3">
    <source>
        <dbReference type="PROSITE" id="PS50948"/>
    </source>
</evidence>
<evidence type="ECO:0000256" key="1">
    <source>
        <dbReference type="SAM" id="MobiDB-lite"/>
    </source>
</evidence>
<dbReference type="InterPro" id="IPR003609">
    <property type="entry name" value="Pan_app"/>
</dbReference>
<comment type="caution">
    <text evidence="5">The sequence shown here is derived from an EMBL/GenBank/DDBJ whole genome shotgun (WGS) entry which is preliminary data.</text>
</comment>
<name>A0A819UPP8_9BILA</name>
<feature type="region of interest" description="Disordered" evidence="1">
    <location>
        <begin position="107"/>
        <end position="136"/>
    </location>
</feature>
<feature type="compositionally biased region" description="Low complexity" evidence="1">
    <location>
        <begin position="114"/>
        <end position="136"/>
    </location>
</feature>
<dbReference type="PROSITE" id="PS50948">
    <property type="entry name" value="PAN"/>
    <property type="match status" value="1"/>
</dbReference>
<dbReference type="EMBL" id="CAJOBB010004689">
    <property type="protein sequence ID" value="CAF4099294.1"/>
    <property type="molecule type" value="Genomic_DNA"/>
</dbReference>